<dbReference type="AlphaFoldDB" id="A0A8E1USW0"/>
<dbReference type="Proteomes" id="UP000036951">
    <property type="component" value="Unassembled WGS sequence"/>
</dbReference>
<name>A0A8E1USW0_9BACT</name>
<evidence type="ECO:0000313" key="2">
    <source>
        <dbReference type="Proteomes" id="UP000036951"/>
    </source>
</evidence>
<comment type="caution">
    <text evidence="1">The sequence shown here is derived from an EMBL/GenBank/DDBJ whole genome shotgun (WGS) entry which is preliminary data.</text>
</comment>
<accession>A0A8E1USW0</accession>
<organism evidence="1 2">
    <name type="scientific">Xylanibacter rarus</name>
    <dbReference type="NCBI Taxonomy" id="1676614"/>
    <lineage>
        <taxon>Bacteria</taxon>
        <taxon>Pseudomonadati</taxon>
        <taxon>Bacteroidota</taxon>
        <taxon>Bacteroidia</taxon>
        <taxon>Bacteroidales</taxon>
        <taxon>Prevotellaceae</taxon>
        <taxon>Xylanibacter</taxon>
    </lineage>
</organism>
<keyword evidence="2" id="KW-1185">Reference proteome</keyword>
<proteinExistence type="predicted"/>
<sequence>MKKLIIFAAIAVLTAALCVSCKQKNKDIELLQNFVEEINSQPGKDLANGTVLTKCEYKQGDSLFTYRIKISDDRFSNVAADSVKSTLSKKLTEPGMQKLVKILSRNSIGLQYVYEMEGNEMTVVFTPSELSTQQNQ</sequence>
<dbReference type="EMBL" id="LFQU01000002">
    <property type="protein sequence ID" value="KOO69503.1"/>
    <property type="molecule type" value="Genomic_DNA"/>
</dbReference>
<evidence type="ECO:0000313" key="1">
    <source>
        <dbReference type="EMBL" id="KOO69503.1"/>
    </source>
</evidence>
<gene>
    <name evidence="1" type="ORF">ACU52_02315</name>
</gene>
<dbReference type="RefSeq" id="WP_053397602.1">
    <property type="nucleotide sequence ID" value="NZ_DAWBWQ010000131.1"/>
</dbReference>
<reference evidence="1 2" key="1">
    <citation type="submission" date="2015-06" db="EMBL/GenBank/DDBJ databases">
        <title>Prevotella sp. 109, sp. nov., a novel member of the family Prevotellaceae isolated from human faeces.</title>
        <authorList>
            <person name="Shkoporov A.N."/>
            <person name="Chaplin A.V."/>
            <person name="Kafarskaia L.I."/>
            <person name="Efimov B.A."/>
        </authorList>
    </citation>
    <scope>NUCLEOTIDE SEQUENCE [LARGE SCALE GENOMIC DNA]</scope>
    <source>
        <strain evidence="1 2">109</strain>
    </source>
</reference>
<protein>
    <submittedName>
        <fullName evidence="1">Uncharacterized protein</fullName>
    </submittedName>
</protein>